<evidence type="ECO:0000313" key="7">
    <source>
        <dbReference type="Proteomes" id="UP000007879"/>
    </source>
</evidence>
<dbReference type="EnsemblMetazoa" id="Aqu2.1.24675_001">
    <property type="protein sequence ID" value="Aqu2.1.24675_001"/>
    <property type="gene ID" value="Aqu2.1.24675"/>
</dbReference>
<dbReference type="AlphaFoldDB" id="A0A1X7UA93"/>
<dbReference type="GO" id="GO:0006887">
    <property type="term" value="P:exocytosis"/>
    <property type="evidence" value="ECO:0007669"/>
    <property type="project" value="UniProtKB-KW"/>
</dbReference>
<keyword evidence="2" id="KW-0813">Transport</keyword>
<sequence>MDVVAGAVVKSKIKGLTKDLESAVGLNEDQATCQATNEAFKQEEQKRRDKILEKRRQERLQHRKEKESERDKIRSKYQLPAKDKPAALSSEPSQESKSCVLS</sequence>
<dbReference type="InterPro" id="IPR008849">
    <property type="entry name" value="Synaphin"/>
</dbReference>
<dbReference type="Pfam" id="PF05835">
    <property type="entry name" value="Synaphin"/>
    <property type="match status" value="1"/>
</dbReference>
<comment type="similarity">
    <text evidence="1">Belongs to the complexin/synaphin family.</text>
</comment>
<evidence type="ECO:0000256" key="4">
    <source>
        <dbReference type="ARBA" id="ARBA00022775"/>
    </source>
</evidence>
<dbReference type="GO" id="GO:0006836">
    <property type="term" value="P:neurotransmitter transport"/>
    <property type="evidence" value="ECO:0007669"/>
    <property type="project" value="UniProtKB-KW"/>
</dbReference>
<dbReference type="InParanoid" id="A0A1X7UA93"/>
<evidence type="ECO:0000256" key="5">
    <source>
        <dbReference type="SAM" id="MobiDB-lite"/>
    </source>
</evidence>
<feature type="compositionally biased region" description="Basic and acidic residues" evidence="5">
    <location>
        <begin position="54"/>
        <end position="74"/>
    </location>
</feature>
<dbReference type="Proteomes" id="UP000007879">
    <property type="component" value="Unassembled WGS sequence"/>
</dbReference>
<feature type="region of interest" description="Disordered" evidence="5">
    <location>
        <begin position="54"/>
        <end position="102"/>
    </location>
</feature>
<organism evidence="6">
    <name type="scientific">Amphimedon queenslandica</name>
    <name type="common">Sponge</name>
    <dbReference type="NCBI Taxonomy" id="400682"/>
    <lineage>
        <taxon>Eukaryota</taxon>
        <taxon>Metazoa</taxon>
        <taxon>Porifera</taxon>
        <taxon>Demospongiae</taxon>
        <taxon>Heteroscleromorpha</taxon>
        <taxon>Haplosclerida</taxon>
        <taxon>Niphatidae</taxon>
        <taxon>Amphimedon</taxon>
    </lineage>
</organism>
<proteinExistence type="inferred from homology"/>
<accession>A0A1X7UA93</accession>
<dbReference type="GO" id="GO:0019905">
    <property type="term" value="F:syntaxin binding"/>
    <property type="evidence" value="ECO:0007669"/>
    <property type="project" value="InterPro"/>
</dbReference>
<keyword evidence="4" id="KW-0532">Neurotransmitter transport</keyword>
<keyword evidence="3" id="KW-0268">Exocytosis</keyword>
<evidence type="ECO:0000256" key="1">
    <source>
        <dbReference type="ARBA" id="ARBA00005396"/>
    </source>
</evidence>
<dbReference type="KEGG" id="aqu:100641812"/>
<reference evidence="6" key="2">
    <citation type="submission" date="2017-05" db="UniProtKB">
        <authorList>
            <consortium name="EnsemblMetazoa"/>
        </authorList>
    </citation>
    <scope>IDENTIFICATION</scope>
</reference>
<name>A0A1X7UA93_AMPQE</name>
<evidence type="ECO:0008006" key="8">
    <source>
        <dbReference type="Google" id="ProtNLM"/>
    </source>
</evidence>
<feature type="compositionally biased region" description="Polar residues" evidence="5">
    <location>
        <begin position="90"/>
        <end position="102"/>
    </location>
</feature>
<keyword evidence="7" id="KW-1185">Reference proteome</keyword>
<protein>
    <recommendedName>
        <fullName evidence="8">Complexin</fullName>
    </recommendedName>
</protein>
<evidence type="ECO:0000313" key="6">
    <source>
        <dbReference type="EnsemblMetazoa" id="Aqu2.1.24675_001"/>
    </source>
</evidence>
<evidence type="ECO:0000256" key="3">
    <source>
        <dbReference type="ARBA" id="ARBA00022483"/>
    </source>
</evidence>
<evidence type="ECO:0000256" key="2">
    <source>
        <dbReference type="ARBA" id="ARBA00022448"/>
    </source>
</evidence>
<gene>
    <name evidence="6" type="primary">100641812</name>
</gene>
<dbReference type="EnsemblMetazoa" id="XM_003388478.3">
    <property type="protein sequence ID" value="XP_003388526.1"/>
    <property type="gene ID" value="LOC100641812"/>
</dbReference>
<reference evidence="7" key="1">
    <citation type="journal article" date="2010" name="Nature">
        <title>The Amphimedon queenslandica genome and the evolution of animal complexity.</title>
        <authorList>
            <person name="Srivastava M."/>
            <person name="Simakov O."/>
            <person name="Chapman J."/>
            <person name="Fahey B."/>
            <person name="Gauthier M.E."/>
            <person name="Mitros T."/>
            <person name="Richards G.S."/>
            <person name="Conaco C."/>
            <person name="Dacre M."/>
            <person name="Hellsten U."/>
            <person name="Larroux C."/>
            <person name="Putnam N.H."/>
            <person name="Stanke M."/>
            <person name="Adamska M."/>
            <person name="Darling A."/>
            <person name="Degnan S.M."/>
            <person name="Oakley T.H."/>
            <person name="Plachetzki D.C."/>
            <person name="Zhai Y."/>
            <person name="Adamski M."/>
            <person name="Calcino A."/>
            <person name="Cummins S.F."/>
            <person name="Goodstein D.M."/>
            <person name="Harris C."/>
            <person name="Jackson D.J."/>
            <person name="Leys S.P."/>
            <person name="Shu S."/>
            <person name="Woodcroft B.J."/>
            <person name="Vervoort M."/>
            <person name="Kosik K.S."/>
            <person name="Manning G."/>
            <person name="Degnan B.M."/>
            <person name="Rokhsar D.S."/>
        </authorList>
    </citation>
    <scope>NUCLEOTIDE SEQUENCE [LARGE SCALE GENOMIC DNA]</scope>
</reference>